<proteinExistence type="predicted"/>
<evidence type="ECO:0000256" key="1">
    <source>
        <dbReference type="SAM" id="SignalP"/>
    </source>
</evidence>
<dbReference type="Proteomes" id="UP000461768">
    <property type="component" value="Unassembled WGS sequence"/>
</dbReference>
<dbReference type="AlphaFoldDB" id="A0A7V7QIQ0"/>
<dbReference type="InterPro" id="IPR037250">
    <property type="entry name" value="NEAT_dom_sf"/>
</dbReference>
<gene>
    <name evidence="2" type="ORF">F7O84_15575</name>
</gene>
<name>A0A7V7QIQ0_9FIRM</name>
<reference evidence="2 3" key="2">
    <citation type="submission" date="2020-02" db="EMBL/GenBank/DDBJ databases">
        <title>Candidatus Galacturonibacter soehngenii shows hetero-acetogenic catabolism of galacturonic acid but lacks a canonical carbon monoxide dehydrogenase/acetyl-CoA synthase complex.</title>
        <authorList>
            <person name="Diender M."/>
            <person name="Stouten G.R."/>
            <person name="Petersen J.F."/>
            <person name="Nielsen P.H."/>
            <person name="Dueholm M.S."/>
            <person name="Pronk J.T."/>
            <person name="Van Loosdrecht M.C.M."/>
        </authorList>
    </citation>
    <scope>NUCLEOTIDE SEQUENCE [LARGE SCALE GENOMIC DNA]</scope>
    <source>
        <strain evidence="2">GalUA</strain>
    </source>
</reference>
<reference evidence="2 3" key="1">
    <citation type="submission" date="2019-09" db="EMBL/GenBank/DDBJ databases">
        <authorList>
            <person name="Valk L.C."/>
        </authorList>
    </citation>
    <scope>NUCLEOTIDE SEQUENCE [LARGE SCALE GENOMIC DNA]</scope>
    <source>
        <strain evidence="2">GalUA</strain>
    </source>
</reference>
<dbReference type="EMBL" id="WAGX01000007">
    <property type="protein sequence ID" value="KAB1435796.1"/>
    <property type="molecule type" value="Genomic_DNA"/>
</dbReference>
<feature type="signal peptide" evidence="1">
    <location>
        <begin position="1"/>
        <end position="35"/>
    </location>
</feature>
<sequence length="235" mass="25431">MKKNQFVLKKMKQVATCALAVAIVATSTSSEIAYASQVNDTVDSKDLVVEEEEDTTKNIEVITEEENALIENEASALEEVVPNSLESVQTQLEAGTYLVPVAMMNASNISNPSMASSTLESIGLIIVSEDGTVTLQTKWKSLSMAGLVGSVTKIGVFQTEDISSQDAIDGLVEATVDTYRKVSYSEELKPEKITLTIPNDMKTKNGVYIKMEVDMGMNPEAFIKIDYANANAVTL</sequence>
<evidence type="ECO:0000313" key="2">
    <source>
        <dbReference type="EMBL" id="KAB1435796.1"/>
    </source>
</evidence>
<dbReference type="RefSeq" id="WP_151147344.1">
    <property type="nucleotide sequence ID" value="NZ_WAGX01000007.1"/>
</dbReference>
<comment type="caution">
    <text evidence="2">The sequence shown here is derived from an EMBL/GenBank/DDBJ whole genome shotgun (WGS) entry which is preliminary data.</text>
</comment>
<organism evidence="2 3">
    <name type="scientific">Candidatus Galacturonatibacter soehngenii</name>
    <dbReference type="NCBI Taxonomy" id="2307010"/>
    <lineage>
        <taxon>Bacteria</taxon>
        <taxon>Bacillati</taxon>
        <taxon>Bacillota</taxon>
        <taxon>Clostridia</taxon>
        <taxon>Lachnospirales</taxon>
        <taxon>Lachnospiraceae</taxon>
        <taxon>Candidatus Galacturonatibacter</taxon>
    </lineage>
</organism>
<keyword evidence="3" id="KW-1185">Reference proteome</keyword>
<protein>
    <submittedName>
        <fullName evidence="2">Uncharacterized protein</fullName>
    </submittedName>
</protein>
<dbReference type="Gene3D" id="2.60.40.1850">
    <property type="match status" value="1"/>
</dbReference>
<feature type="chain" id="PRO_5030970706" evidence="1">
    <location>
        <begin position="36"/>
        <end position="235"/>
    </location>
</feature>
<accession>A0A7V7QIQ0</accession>
<keyword evidence="1" id="KW-0732">Signal</keyword>
<evidence type="ECO:0000313" key="3">
    <source>
        <dbReference type="Proteomes" id="UP000461768"/>
    </source>
</evidence>